<dbReference type="PRINTS" id="PR00032">
    <property type="entry name" value="HTHARAC"/>
</dbReference>
<accession>A0A9D1F2X0</accession>
<dbReference type="Gene3D" id="1.10.10.60">
    <property type="entry name" value="Homeodomain-like"/>
    <property type="match status" value="2"/>
</dbReference>
<organism evidence="5 6">
    <name type="scientific">Candidatus Scybalocola faecigallinarum</name>
    <dbReference type="NCBI Taxonomy" id="2840941"/>
    <lineage>
        <taxon>Bacteria</taxon>
        <taxon>Bacillati</taxon>
        <taxon>Bacillota</taxon>
        <taxon>Clostridia</taxon>
        <taxon>Lachnospirales</taxon>
        <taxon>Lachnospiraceae</taxon>
        <taxon>Lachnospiraceae incertae sedis</taxon>
        <taxon>Candidatus Scybalocola (ex Gilroy et al. 2021)</taxon>
    </lineage>
</organism>
<dbReference type="PANTHER" id="PTHR43280:SF10">
    <property type="entry name" value="REGULATORY PROTEIN POCR"/>
    <property type="match status" value="1"/>
</dbReference>
<reference evidence="5" key="1">
    <citation type="submission" date="2020-10" db="EMBL/GenBank/DDBJ databases">
        <authorList>
            <person name="Gilroy R."/>
        </authorList>
    </citation>
    <scope>NUCLEOTIDE SEQUENCE</scope>
    <source>
        <strain evidence="5">CHK178-757</strain>
    </source>
</reference>
<evidence type="ECO:0000256" key="1">
    <source>
        <dbReference type="ARBA" id="ARBA00023015"/>
    </source>
</evidence>
<keyword evidence="3" id="KW-0804">Transcription</keyword>
<evidence type="ECO:0000313" key="6">
    <source>
        <dbReference type="Proteomes" id="UP000823927"/>
    </source>
</evidence>
<evidence type="ECO:0000259" key="4">
    <source>
        <dbReference type="PROSITE" id="PS01124"/>
    </source>
</evidence>
<dbReference type="AlphaFoldDB" id="A0A9D1F2X0"/>
<keyword evidence="2" id="KW-0238">DNA-binding</keyword>
<feature type="domain" description="HTH araC/xylS-type" evidence="4">
    <location>
        <begin position="302"/>
        <end position="400"/>
    </location>
</feature>
<dbReference type="EMBL" id="DVIT01000012">
    <property type="protein sequence ID" value="HIS46518.1"/>
    <property type="molecule type" value="Genomic_DNA"/>
</dbReference>
<proteinExistence type="predicted"/>
<comment type="caution">
    <text evidence="5">The sequence shown here is derived from an EMBL/GenBank/DDBJ whole genome shotgun (WGS) entry which is preliminary data.</text>
</comment>
<dbReference type="SUPFAM" id="SSF46689">
    <property type="entry name" value="Homeodomain-like"/>
    <property type="match status" value="2"/>
</dbReference>
<dbReference type="GO" id="GO:0043565">
    <property type="term" value="F:sequence-specific DNA binding"/>
    <property type="evidence" value="ECO:0007669"/>
    <property type="project" value="InterPro"/>
</dbReference>
<gene>
    <name evidence="5" type="ORF">IAB46_02985</name>
</gene>
<dbReference type="InterPro" id="IPR018060">
    <property type="entry name" value="HTH_AraC"/>
</dbReference>
<dbReference type="SMART" id="SM00342">
    <property type="entry name" value="HTH_ARAC"/>
    <property type="match status" value="1"/>
</dbReference>
<dbReference type="InterPro" id="IPR009057">
    <property type="entry name" value="Homeodomain-like_sf"/>
</dbReference>
<dbReference type="PROSITE" id="PS00041">
    <property type="entry name" value="HTH_ARAC_FAMILY_1"/>
    <property type="match status" value="1"/>
</dbReference>
<keyword evidence="1" id="KW-0805">Transcription regulation</keyword>
<dbReference type="PANTHER" id="PTHR43280">
    <property type="entry name" value="ARAC-FAMILY TRANSCRIPTIONAL REGULATOR"/>
    <property type="match status" value="1"/>
</dbReference>
<evidence type="ECO:0000313" key="5">
    <source>
        <dbReference type="EMBL" id="HIS46518.1"/>
    </source>
</evidence>
<protein>
    <submittedName>
        <fullName evidence="5">Helix-turn-helix transcriptional regulator</fullName>
    </submittedName>
</protein>
<evidence type="ECO:0000256" key="3">
    <source>
        <dbReference type="ARBA" id="ARBA00023163"/>
    </source>
</evidence>
<dbReference type="GO" id="GO:0003700">
    <property type="term" value="F:DNA-binding transcription factor activity"/>
    <property type="evidence" value="ECO:0007669"/>
    <property type="project" value="InterPro"/>
</dbReference>
<dbReference type="InterPro" id="IPR018062">
    <property type="entry name" value="HTH_AraC-typ_CS"/>
</dbReference>
<dbReference type="Pfam" id="PF12833">
    <property type="entry name" value="HTH_18"/>
    <property type="match status" value="1"/>
</dbReference>
<sequence length="406" mass="46401">MPAADSIYLQILSSMNIPVQYFGTDYSKIRTIDHGLRQYLASEDTYIKFIQLFQQKTSCSKIIKVQDSITLYYYFYKMPHISANGKLYFCIGPVLRKEITKEALNEIAKSYHRSKADLPELFTCFSQFPVLENLPVFEKTLLAITSGIFGQQTALEQLPASALEIPFSTASKKTLPEVRLADTIENLYCLENQMMDAVAAGDAMAAFDAFQEQSRLSFRPRPGTLIRNEKNRLIVFNVLLRKAAERGGVHPVYIDDLSSRFAISIEAASSVSQLKTFPEKMIQDYCALIARQSIKNKHPLIQRCLLYIRQHCQEPLSLEDLARVHFVSKQYLSTLFHKETGLNLTSYIHQCRIEKASELLKTTGSPIQEISLQCGFQSTSYFCALFKKYYGLTPKEYQKRAMEQKK</sequence>
<dbReference type="InterPro" id="IPR020449">
    <property type="entry name" value="Tscrpt_reg_AraC-type_HTH"/>
</dbReference>
<name>A0A9D1F2X0_9FIRM</name>
<dbReference type="Proteomes" id="UP000823927">
    <property type="component" value="Unassembled WGS sequence"/>
</dbReference>
<evidence type="ECO:0000256" key="2">
    <source>
        <dbReference type="ARBA" id="ARBA00023125"/>
    </source>
</evidence>
<dbReference type="PROSITE" id="PS01124">
    <property type="entry name" value="HTH_ARAC_FAMILY_2"/>
    <property type="match status" value="1"/>
</dbReference>
<reference evidence="5" key="2">
    <citation type="journal article" date="2021" name="PeerJ">
        <title>Extensive microbial diversity within the chicken gut microbiome revealed by metagenomics and culture.</title>
        <authorList>
            <person name="Gilroy R."/>
            <person name="Ravi A."/>
            <person name="Getino M."/>
            <person name="Pursley I."/>
            <person name="Horton D.L."/>
            <person name="Alikhan N.F."/>
            <person name="Baker D."/>
            <person name="Gharbi K."/>
            <person name="Hall N."/>
            <person name="Watson M."/>
            <person name="Adriaenssens E.M."/>
            <person name="Foster-Nyarko E."/>
            <person name="Jarju S."/>
            <person name="Secka A."/>
            <person name="Antonio M."/>
            <person name="Oren A."/>
            <person name="Chaudhuri R.R."/>
            <person name="La Ragione R."/>
            <person name="Hildebrand F."/>
            <person name="Pallen M.J."/>
        </authorList>
    </citation>
    <scope>NUCLEOTIDE SEQUENCE</scope>
    <source>
        <strain evidence="5">CHK178-757</strain>
    </source>
</reference>